<comment type="caution">
    <text evidence="2">The sequence shown here is derived from an EMBL/GenBank/DDBJ whole genome shotgun (WGS) entry which is preliminary data.</text>
</comment>
<feature type="transmembrane region" description="Helical" evidence="1">
    <location>
        <begin position="98"/>
        <end position="119"/>
    </location>
</feature>
<sequence length="427" mass="46864">MLAGILALLLASDQDNLADTHVISIHLRLVTSKHLCSLKIVSAICSNTVSNFLCNSHVVSESIAPTTLAASIAFSTSQVHYLCKLKAGRLIGMIRRSLFVPFLVFIALLLGSVTNGYAASKLIYVALWRGCEEVCNGFQDYVSEKGLDTELVLRDAAQDKTKLPGFLKEAREMKADLILSWGTSVTLGIAGTLEDQDSPKFNNDIPQVFTVVADPVGARIIESLVNTGRRNITGTFNRVPEVVNINTIRSYKPTFKRLGLLYNTNEPNSLQKRDEIMALSKALDFDLVALELKLGNDGYPQVDDIQKKVVELKDRGVDFIYLGSSSFLRKNGAAFTGAAVENGIPVLSPYENLVRKSDALLSIAARYYDLGKLAGEQAEKILMDNKIPGDIPVLQMTDFAYVINMKVAQKLNLYPPVEILQFAETVN</sequence>
<dbReference type="Gene3D" id="3.40.50.2300">
    <property type="match status" value="2"/>
</dbReference>
<evidence type="ECO:0000313" key="2">
    <source>
        <dbReference type="EMBL" id="MBO0334922.1"/>
    </source>
</evidence>
<keyword evidence="1" id="KW-1133">Transmembrane helix</keyword>
<keyword evidence="1" id="KW-0472">Membrane</keyword>
<keyword evidence="3" id="KW-1185">Reference proteome</keyword>
<evidence type="ECO:0000256" key="1">
    <source>
        <dbReference type="SAM" id="Phobius"/>
    </source>
</evidence>
<dbReference type="Proteomes" id="UP000664761">
    <property type="component" value="Unassembled WGS sequence"/>
</dbReference>
<dbReference type="RefSeq" id="WP_207047238.1">
    <property type="nucleotide sequence ID" value="NZ_JAFLNC010000005.1"/>
</dbReference>
<proteinExistence type="predicted"/>
<dbReference type="PANTHER" id="PTHR35271:SF1">
    <property type="entry name" value="ABC TRANSPORTER, SUBSTRATE-BINDING LIPOPROTEIN"/>
    <property type="match status" value="1"/>
</dbReference>
<evidence type="ECO:0000313" key="3">
    <source>
        <dbReference type="Proteomes" id="UP000664761"/>
    </source>
</evidence>
<dbReference type="EMBL" id="JAFLNC010000005">
    <property type="protein sequence ID" value="MBO0334922.1"/>
    <property type="molecule type" value="Genomic_DNA"/>
</dbReference>
<organism evidence="2 3">
    <name type="scientific">Sneathiella sedimenti</name>
    <dbReference type="NCBI Taxonomy" id="2816034"/>
    <lineage>
        <taxon>Bacteria</taxon>
        <taxon>Pseudomonadati</taxon>
        <taxon>Pseudomonadota</taxon>
        <taxon>Alphaproteobacteria</taxon>
        <taxon>Sneathiellales</taxon>
        <taxon>Sneathiellaceae</taxon>
        <taxon>Sneathiella</taxon>
    </lineage>
</organism>
<dbReference type="Pfam" id="PF04392">
    <property type="entry name" value="ABC_sub_bind"/>
    <property type="match status" value="1"/>
</dbReference>
<protein>
    <submittedName>
        <fullName evidence="2">ABC transporter substrate-binding protein</fullName>
    </submittedName>
</protein>
<dbReference type="CDD" id="cd06325">
    <property type="entry name" value="PBP1_ABC_unchar_transporter"/>
    <property type="match status" value="1"/>
</dbReference>
<name>A0ABS3F9C2_9PROT</name>
<accession>A0ABS3F9C2</accession>
<reference evidence="2 3" key="1">
    <citation type="submission" date="2021-03" db="EMBL/GenBank/DDBJ databases">
        <title>Sneathiella sp. CAU 1612 isolated from Kang Won-do.</title>
        <authorList>
            <person name="Kim W."/>
        </authorList>
    </citation>
    <scope>NUCLEOTIDE SEQUENCE [LARGE SCALE GENOMIC DNA]</scope>
    <source>
        <strain evidence="2 3">CAU 1612</strain>
    </source>
</reference>
<gene>
    <name evidence="2" type="ORF">J0X12_14950</name>
</gene>
<dbReference type="InterPro" id="IPR007487">
    <property type="entry name" value="ABC_transpt-TYRBP-like"/>
</dbReference>
<keyword evidence="1" id="KW-0812">Transmembrane</keyword>
<dbReference type="PANTHER" id="PTHR35271">
    <property type="entry name" value="ABC TRANSPORTER, SUBSTRATE-BINDING LIPOPROTEIN-RELATED"/>
    <property type="match status" value="1"/>
</dbReference>